<evidence type="ECO:0000313" key="2">
    <source>
        <dbReference type="EMBL" id="MCQ8277883.1"/>
    </source>
</evidence>
<keyword evidence="1" id="KW-0732">Signal</keyword>
<comment type="caution">
    <text evidence="2">The sequence shown here is derived from an EMBL/GenBank/DDBJ whole genome shotgun (WGS) entry which is preliminary data.</text>
</comment>
<feature type="signal peptide" evidence="1">
    <location>
        <begin position="1"/>
        <end position="21"/>
    </location>
</feature>
<keyword evidence="3" id="KW-1185">Reference proteome</keyword>
<protein>
    <submittedName>
        <fullName evidence="2">Uncharacterized protein</fullName>
    </submittedName>
</protein>
<evidence type="ECO:0000313" key="3">
    <source>
        <dbReference type="Proteomes" id="UP001524587"/>
    </source>
</evidence>
<sequence length="130" mass="13461">MALVLARRFRLPRFLVPIAAAALLSACTTGLMPQPKPIDTRRALIDSYLIAHGMAVGYARSGRAGPAEIAQLIGIDRAAMLAVAEASIQPSSAHTKQAQTAVGALLRYTDEQDLSGVPASDAPGQDAAGP</sequence>
<name>A0ABT1W562_9PROT</name>
<accession>A0ABT1W562</accession>
<organism evidence="2 3">
    <name type="scientific">Endosaccharibacter trunci</name>
    <dbReference type="NCBI Taxonomy" id="2812733"/>
    <lineage>
        <taxon>Bacteria</taxon>
        <taxon>Pseudomonadati</taxon>
        <taxon>Pseudomonadota</taxon>
        <taxon>Alphaproteobacteria</taxon>
        <taxon>Acetobacterales</taxon>
        <taxon>Acetobacteraceae</taxon>
        <taxon>Endosaccharibacter</taxon>
    </lineage>
</organism>
<reference evidence="2 3" key="1">
    <citation type="submission" date="2022-06" db="EMBL/GenBank/DDBJ databases">
        <title>Endosaccharibacter gen. nov., sp. nov., endophytic bacteria isolated from sugarcane.</title>
        <authorList>
            <person name="Pitiwittayakul N."/>
            <person name="Yukphan P."/>
            <person name="Charoenyingcharoen P."/>
            <person name="Tanasupawat S."/>
        </authorList>
    </citation>
    <scope>NUCLEOTIDE SEQUENCE [LARGE SCALE GENOMIC DNA]</scope>
    <source>
        <strain evidence="2 3">KSS8</strain>
    </source>
</reference>
<gene>
    <name evidence="2" type="ORF">NFI95_05420</name>
</gene>
<dbReference type="EMBL" id="JAMSKV010000003">
    <property type="protein sequence ID" value="MCQ8277883.1"/>
    <property type="molecule type" value="Genomic_DNA"/>
</dbReference>
<evidence type="ECO:0000256" key="1">
    <source>
        <dbReference type="SAM" id="SignalP"/>
    </source>
</evidence>
<proteinExistence type="predicted"/>
<feature type="chain" id="PRO_5045052342" evidence="1">
    <location>
        <begin position="22"/>
        <end position="130"/>
    </location>
</feature>
<dbReference type="Proteomes" id="UP001524587">
    <property type="component" value="Unassembled WGS sequence"/>
</dbReference>
<dbReference type="RefSeq" id="WP_422863343.1">
    <property type="nucleotide sequence ID" value="NZ_JAMSKV010000003.1"/>
</dbReference>
<dbReference type="PROSITE" id="PS51257">
    <property type="entry name" value="PROKAR_LIPOPROTEIN"/>
    <property type="match status" value="1"/>
</dbReference>